<name>C0JRY0_STRLU</name>
<dbReference type="EMBL" id="FJ652572">
    <property type="protein sequence ID" value="ACN52311.1"/>
    <property type="molecule type" value="Genomic_DNA"/>
</dbReference>
<dbReference type="InterPro" id="IPR004838">
    <property type="entry name" value="NHTrfase_class1_PyrdxlP-BS"/>
</dbReference>
<comment type="cofactor">
    <cofactor evidence="4">
        <name>pyridoxal 5'-phosphate</name>
        <dbReference type="ChEBI" id="CHEBI:597326"/>
    </cofactor>
</comment>
<dbReference type="GO" id="GO:0030170">
    <property type="term" value="F:pyridoxal phosphate binding"/>
    <property type="evidence" value="ECO:0007669"/>
    <property type="project" value="InterPro"/>
</dbReference>
<dbReference type="Gene3D" id="3.40.640.10">
    <property type="entry name" value="Type I PLP-dependent aspartate aminotransferase-like (Major domain)"/>
    <property type="match status" value="1"/>
</dbReference>
<dbReference type="PANTHER" id="PTHR43643">
    <property type="entry name" value="HISTIDINOL-PHOSPHATE AMINOTRANSFERASE 2"/>
    <property type="match status" value="1"/>
</dbReference>
<comment type="similarity">
    <text evidence="4">Belongs to the class-I pyridoxal-phosphate-dependent aminotransferase family.</text>
</comment>
<dbReference type="Gene3D" id="3.90.1150.10">
    <property type="entry name" value="Aspartate Aminotransferase, domain 1"/>
    <property type="match status" value="1"/>
</dbReference>
<keyword evidence="2 4" id="KW-0808">Transferase</keyword>
<dbReference type="NCBIfam" id="NF002878">
    <property type="entry name" value="PRK03321.1"/>
    <property type="match status" value="1"/>
</dbReference>
<feature type="region of interest" description="Disordered" evidence="5">
    <location>
        <begin position="339"/>
        <end position="362"/>
    </location>
</feature>
<evidence type="ECO:0000313" key="10">
    <source>
        <dbReference type="Proteomes" id="UP000217676"/>
    </source>
</evidence>
<dbReference type="AlphaFoldDB" id="C0JRY0"/>
<dbReference type="InterPro" id="IPR004839">
    <property type="entry name" value="Aminotransferase_I/II_large"/>
</dbReference>
<evidence type="ECO:0000313" key="7">
    <source>
        <dbReference type="EMBL" id="ACN52311.1"/>
    </source>
</evidence>
<keyword evidence="1 4" id="KW-0032">Aminotransferase</keyword>
<dbReference type="SUPFAM" id="SSF53383">
    <property type="entry name" value="PLP-dependent transferases"/>
    <property type="match status" value="1"/>
</dbReference>
<dbReference type="EMBL" id="FJ436358">
    <property type="protein sequence ID" value="ACN80663.1"/>
    <property type="molecule type" value="Genomic_DNA"/>
</dbReference>
<dbReference type="CDD" id="cd00609">
    <property type="entry name" value="AAT_like"/>
    <property type="match status" value="1"/>
</dbReference>
<evidence type="ECO:0000259" key="6">
    <source>
        <dbReference type="Pfam" id="PF00155"/>
    </source>
</evidence>
<reference evidence="9 10" key="3">
    <citation type="journal article" date="2016" name="Genome Announc.">
        <title>Complete Genome Sequence of Thiostrepton-Producing Streptomyces laurentii ATCC 31255.</title>
        <authorList>
            <person name="Doi K."/>
            <person name="Fujino Y."/>
            <person name="Nagayoshi Y."/>
            <person name="Ohshima T."/>
            <person name="Ogata S."/>
        </authorList>
    </citation>
    <scope>NUCLEOTIDE SEQUENCE [LARGE SCALE GENOMIC DNA]</scope>
    <source>
        <strain evidence="9 10">ATCC 31255</strain>
    </source>
</reference>
<evidence type="ECO:0000313" key="9">
    <source>
        <dbReference type="EMBL" id="BAU84779.1"/>
    </source>
</evidence>
<evidence type="ECO:0000256" key="2">
    <source>
        <dbReference type="ARBA" id="ARBA00022679"/>
    </source>
</evidence>
<keyword evidence="3" id="KW-0663">Pyridoxal phosphate</keyword>
<evidence type="ECO:0000313" key="8">
    <source>
        <dbReference type="EMBL" id="ACN80663.1"/>
    </source>
</evidence>
<evidence type="ECO:0000256" key="1">
    <source>
        <dbReference type="ARBA" id="ARBA00022576"/>
    </source>
</evidence>
<evidence type="ECO:0000256" key="3">
    <source>
        <dbReference type="ARBA" id="ARBA00022898"/>
    </source>
</evidence>
<dbReference type="PROSITE" id="PS00105">
    <property type="entry name" value="AA_TRANSFER_CLASS_1"/>
    <property type="match status" value="1"/>
</dbReference>
<reference evidence="7" key="2">
    <citation type="journal article" date="2009" name="J. Am. Chem. Soc.">
        <title>Thiostrepton biosynthesis: prototype for a new family of bacteriocins.</title>
        <authorList>
            <person name="Kelly W.L."/>
            <person name="Pan L."/>
            <person name="Li C."/>
        </authorList>
    </citation>
    <scope>NUCLEOTIDE SEQUENCE</scope>
    <source>
        <strain evidence="7">ATCC 31255</strain>
    </source>
</reference>
<protein>
    <recommendedName>
        <fullName evidence="4">Aminotransferase</fullName>
        <ecNumber evidence="4">2.6.1.-</ecNumber>
    </recommendedName>
</protein>
<accession>C0JRY0</accession>
<sequence>MTGVTEPGASGPEHRLSLNEMPAVPVTGLDEALRDALRGAHRYPDPFARELTAAIAATHSVPEHDVVTGPGSAVILQHVIQWAAPRRGEVVYARPSFDAYPLAVAAAGATAVEIPLRDHRHDLPRMLAAVTPDTRALVVCNPHNPTGTALGADALLAFLRAVPEHVVVVLDEAYREFAGDKDTLDGPDVYRGLPNVVVLRSFSKAYGLAGLRVGFALARREVADVLRTRLLPFAVGTVAEAAARTVLARRSEVYARVDRVVAERDRLTAELRGQGWEVAPSAANFCWLPLGSRSAAFVAAAAREGILVRAVAGEGVRVTVGDPAANDAVLRLTARLAKEREEPVGPAASVEGPTEPGEAPGD</sequence>
<gene>
    <name evidence="8" type="primary">tsrA</name>
    <name evidence="9" type="ORF">SLA_3877</name>
</gene>
<evidence type="ECO:0000256" key="5">
    <source>
        <dbReference type="SAM" id="MobiDB-lite"/>
    </source>
</evidence>
<dbReference type="EC" id="2.6.1.-" evidence="4"/>
<dbReference type="InterPro" id="IPR015422">
    <property type="entry name" value="PyrdxlP-dep_Trfase_small"/>
</dbReference>
<dbReference type="InterPro" id="IPR015421">
    <property type="entry name" value="PyrdxlP-dep_Trfase_major"/>
</dbReference>
<reference evidence="8" key="1">
    <citation type="journal article" date="2009" name="Chem. Biol.">
        <title>Thiopeptide biosynthesis featuring ribosomally synthesized precursor peptides and conserved posttranslational modifications.</title>
        <authorList>
            <person name="Liao R."/>
            <person name="Duan L."/>
            <person name="Lei C."/>
            <person name="Pan H."/>
            <person name="Ding Y."/>
            <person name="Zhang Q."/>
            <person name="Chen D."/>
            <person name="Shen B."/>
            <person name="Yu Y."/>
            <person name="Liu W."/>
        </authorList>
    </citation>
    <scope>NUCLEOTIDE SEQUENCE</scope>
    <source>
        <strain evidence="8">ATCC 31255</strain>
    </source>
</reference>
<dbReference type="EMBL" id="AP017424">
    <property type="protein sequence ID" value="BAU84779.1"/>
    <property type="molecule type" value="Genomic_DNA"/>
</dbReference>
<dbReference type="Pfam" id="PF00155">
    <property type="entry name" value="Aminotran_1_2"/>
    <property type="match status" value="1"/>
</dbReference>
<dbReference type="InterPro" id="IPR015424">
    <property type="entry name" value="PyrdxlP-dep_Trfase"/>
</dbReference>
<dbReference type="InterPro" id="IPR024892">
    <property type="entry name" value="ArAT"/>
</dbReference>
<feature type="domain" description="Aminotransferase class I/classII large" evidence="6">
    <location>
        <begin position="18"/>
        <end position="330"/>
    </location>
</feature>
<dbReference type="KEGG" id="slau:SLA_3877"/>
<dbReference type="InterPro" id="IPR050106">
    <property type="entry name" value="HistidinolP_aminotransfase"/>
</dbReference>
<dbReference type="RefSeq" id="WP_359876305.1">
    <property type="nucleotide sequence ID" value="NZ_JBEYHT010000018.1"/>
</dbReference>
<dbReference type="Proteomes" id="UP000217676">
    <property type="component" value="Chromosome"/>
</dbReference>
<keyword evidence="10" id="KW-1185">Reference proteome</keyword>
<proteinExistence type="inferred from homology"/>
<organism evidence="8">
    <name type="scientific">Streptomyces laurentii</name>
    <dbReference type="NCBI Taxonomy" id="39478"/>
    <lineage>
        <taxon>Bacteria</taxon>
        <taxon>Bacillati</taxon>
        <taxon>Actinomycetota</taxon>
        <taxon>Actinomycetes</taxon>
        <taxon>Kitasatosporales</taxon>
        <taxon>Streptomycetaceae</taxon>
        <taxon>Streptomyces</taxon>
    </lineage>
</organism>
<dbReference type="GO" id="GO:0008483">
    <property type="term" value="F:transaminase activity"/>
    <property type="evidence" value="ECO:0007669"/>
    <property type="project" value="UniProtKB-KW"/>
</dbReference>
<dbReference type="PANTHER" id="PTHR43643:SF3">
    <property type="entry name" value="HISTIDINOL-PHOSPHATE AMINOTRANSFERASE"/>
    <property type="match status" value="1"/>
</dbReference>
<evidence type="ECO:0000256" key="4">
    <source>
        <dbReference type="RuleBase" id="RU000481"/>
    </source>
</evidence>